<sequence length="289" mass="33066">MEENKEIQATSDPPIILPTSFPSDVFKWMKQNAKTKVALKLMKVCKYFQCANYLVLKNVFEILGAWDLVTFDNKKITTQNLETISEKLWIIGKVNFCYGINSVASLLLNTVVCNIQILHLTSQNIKIGEFKALVDGGMVEEFEMTKSTITFENNVIVPLEDIYECLPNAQSIIIKGKAPSIHSLEAANVKISSKLKQLTLWLPAYDFDVQTFLNHEKIHYKLWFHGISKAEFDQTIAPSIHKIVQEWSPDYQKPEIDHQVNLYDCLVEALFMDENSVIVDEIHALINRL</sequence>
<evidence type="ECO:0000313" key="2">
    <source>
        <dbReference type="WBParaSite" id="PS1159_v2.g16323.t1"/>
    </source>
</evidence>
<dbReference type="Proteomes" id="UP000887580">
    <property type="component" value="Unplaced"/>
</dbReference>
<evidence type="ECO:0000313" key="1">
    <source>
        <dbReference type="Proteomes" id="UP000887580"/>
    </source>
</evidence>
<protein>
    <submittedName>
        <fullName evidence="2">Uncharacterized protein</fullName>
    </submittedName>
</protein>
<proteinExistence type="predicted"/>
<accession>A0AC35FDI8</accession>
<organism evidence="1 2">
    <name type="scientific">Panagrolaimus sp. PS1159</name>
    <dbReference type="NCBI Taxonomy" id="55785"/>
    <lineage>
        <taxon>Eukaryota</taxon>
        <taxon>Metazoa</taxon>
        <taxon>Ecdysozoa</taxon>
        <taxon>Nematoda</taxon>
        <taxon>Chromadorea</taxon>
        <taxon>Rhabditida</taxon>
        <taxon>Tylenchina</taxon>
        <taxon>Panagrolaimomorpha</taxon>
        <taxon>Panagrolaimoidea</taxon>
        <taxon>Panagrolaimidae</taxon>
        <taxon>Panagrolaimus</taxon>
    </lineage>
</organism>
<reference evidence="2" key="1">
    <citation type="submission" date="2022-11" db="UniProtKB">
        <authorList>
            <consortium name="WormBaseParasite"/>
        </authorList>
    </citation>
    <scope>IDENTIFICATION</scope>
</reference>
<name>A0AC35FDI8_9BILA</name>
<dbReference type="WBParaSite" id="PS1159_v2.g16323.t1">
    <property type="protein sequence ID" value="PS1159_v2.g16323.t1"/>
    <property type="gene ID" value="PS1159_v2.g16323"/>
</dbReference>